<evidence type="ECO:0000313" key="3">
    <source>
        <dbReference type="Proteomes" id="UP000438914"/>
    </source>
</evidence>
<feature type="region of interest" description="Disordered" evidence="1">
    <location>
        <begin position="1"/>
        <end position="26"/>
    </location>
</feature>
<reference evidence="2 3" key="1">
    <citation type="submission" date="2019-08" db="EMBL/GenBank/DDBJ databases">
        <title>In-depth cultivation of the pig gut microbiome towards novel bacterial diversity and tailored functional studies.</title>
        <authorList>
            <person name="Wylensek D."/>
            <person name="Hitch T.C.A."/>
            <person name="Clavel T."/>
        </authorList>
    </citation>
    <scope>NUCLEOTIDE SEQUENCE [LARGE SCALE GENOMIC DNA]</scope>
    <source>
        <strain evidence="2 3">LKV-178-WT-2A</strain>
    </source>
</reference>
<keyword evidence="3" id="KW-1185">Reference proteome</keyword>
<evidence type="ECO:0000313" key="2">
    <source>
        <dbReference type="EMBL" id="MST85577.1"/>
    </source>
</evidence>
<dbReference type="AlphaFoldDB" id="A0A7K0KI18"/>
<evidence type="ECO:0000256" key="1">
    <source>
        <dbReference type="SAM" id="MobiDB-lite"/>
    </source>
</evidence>
<feature type="compositionally biased region" description="Basic and acidic residues" evidence="1">
    <location>
        <begin position="1"/>
        <end position="10"/>
    </location>
</feature>
<name>A0A7K0KI18_9BACT</name>
<dbReference type="Proteomes" id="UP000438914">
    <property type="component" value="Unassembled WGS sequence"/>
</dbReference>
<organism evidence="2 3">
    <name type="scientific">Hallella mizrahii</name>
    <dbReference type="NCBI Taxonomy" id="2606637"/>
    <lineage>
        <taxon>Bacteria</taxon>
        <taxon>Pseudomonadati</taxon>
        <taxon>Bacteroidota</taxon>
        <taxon>Bacteroidia</taxon>
        <taxon>Bacteroidales</taxon>
        <taxon>Prevotellaceae</taxon>
        <taxon>Hallella</taxon>
    </lineage>
</organism>
<sequence length="147" mass="17176">MEHNSNKVRELSLFPEDDTESEERQEVDKIDLQPLFDRLAKSKFRSSFYLNAKDKAYIKEKGWDKIEQGTRETIAKRLAPAFIPNDGKQTPMRHGIFPPFIAQHATGCCCRGCLEKWHGIPKGRPLTVKEQIYITRVIMEWLKRNDQ</sequence>
<dbReference type="Pfam" id="PF13811">
    <property type="entry name" value="DUF4186"/>
    <property type="match status" value="1"/>
</dbReference>
<protein>
    <submittedName>
        <fullName evidence="2">DUF4186 domain-containing protein</fullName>
    </submittedName>
</protein>
<dbReference type="RefSeq" id="WP_154535162.1">
    <property type="nucleotide sequence ID" value="NZ_VUNG01000043.1"/>
</dbReference>
<comment type="caution">
    <text evidence="2">The sequence shown here is derived from an EMBL/GenBank/DDBJ whole genome shotgun (WGS) entry which is preliminary data.</text>
</comment>
<accession>A0A7K0KI18</accession>
<proteinExistence type="predicted"/>
<gene>
    <name evidence="2" type="ORF">FYJ73_13020</name>
</gene>
<dbReference type="InterPro" id="IPR020378">
    <property type="entry name" value="DUF4186"/>
</dbReference>
<dbReference type="EMBL" id="VUNG01000043">
    <property type="protein sequence ID" value="MST85577.1"/>
    <property type="molecule type" value="Genomic_DNA"/>
</dbReference>